<comment type="caution">
    <text evidence="1">The sequence shown here is derived from an EMBL/GenBank/DDBJ whole genome shotgun (WGS) entry which is preliminary data.</text>
</comment>
<name>A0A2P5BBI8_TREOI</name>
<dbReference type="AlphaFoldDB" id="A0A2P5BBI8"/>
<dbReference type="Proteomes" id="UP000237000">
    <property type="component" value="Unassembled WGS sequence"/>
</dbReference>
<protein>
    <submittedName>
        <fullName evidence="1">Uncharacterized protein</fullName>
    </submittedName>
</protein>
<keyword evidence="2" id="KW-1185">Reference proteome</keyword>
<reference evidence="2" key="1">
    <citation type="submission" date="2016-06" db="EMBL/GenBank/DDBJ databases">
        <title>Parallel loss of symbiosis genes in relatives of nitrogen-fixing non-legume Parasponia.</title>
        <authorList>
            <person name="Van Velzen R."/>
            <person name="Holmer R."/>
            <person name="Bu F."/>
            <person name="Rutten L."/>
            <person name="Van Zeijl A."/>
            <person name="Liu W."/>
            <person name="Santuari L."/>
            <person name="Cao Q."/>
            <person name="Sharma T."/>
            <person name="Shen D."/>
            <person name="Roswanjaya Y."/>
            <person name="Wardhani T."/>
            <person name="Kalhor M.S."/>
            <person name="Jansen J."/>
            <person name="Van den Hoogen J."/>
            <person name="Gungor B."/>
            <person name="Hartog M."/>
            <person name="Hontelez J."/>
            <person name="Verver J."/>
            <person name="Yang W.-C."/>
            <person name="Schijlen E."/>
            <person name="Repin R."/>
            <person name="Schilthuizen M."/>
            <person name="Schranz E."/>
            <person name="Heidstra R."/>
            <person name="Miyata K."/>
            <person name="Fedorova E."/>
            <person name="Kohlen W."/>
            <person name="Bisseling T."/>
            <person name="Smit S."/>
            <person name="Geurts R."/>
        </authorList>
    </citation>
    <scope>NUCLEOTIDE SEQUENCE [LARGE SCALE GENOMIC DNA]</scope>
    <source>
        <strain evidence="2">cv. RG33-2</strain>
    </source>
</reference>
<sequence>MAELLVVYEGLHFASDFGFSVSSIEGDPLRAIQAISTRYPFSPNANIVSDIS</sequence>
<evidence type="ECO:0000313" key="2">
    <source>
        <dbReference type="Proteomes" id="UP000237000"/>
    </source>
</evidence>
<evidence type="ECO:0000313" key="1">
    <source>
        <dbReference type="EMBL" id="PON46164.1"/>
    </source>
</evidence>
<accession>A0A2P5BBI8</accession>
<dbReference type="InParanoid" id="A0A2P5BBI8"/>
<organism evidence="1 2">
    <name type="scientific">Trema orientale</name>
    <name type="common">Charcoal tree</name>
    <name type="synonym">Celtis orientalis</name>
    <dbReference type="NCBI Taxonomy" id="63057"/>
    <lineage>
        <taxon>Eukaryota</taxon>
        <taxon>Viridiplantae</taxon>
        <taxon>Streptophyta</taxon>
        <taxon>Embryophyta</taxon>
        <taxon>Tracheophyta</taxon>
        <taxon>Spermatophyta</taxon>
        <taxon>Magnoliopsida</taxon>
        <taxon>eudicotyledons</taxon>
        <taxon>Gunneridae</taxon>
        <taxon>Pentapetalae</taxon>
        <taxon>rosids</taxon>
        <taxon>fabids</taxon>
        <taxon>Rosales</taxon>
        <taxon>Cannabaceae</taxon>
        <taxon>Trema</taxon>
    </lineage>
</organism>
<dbReference type="EMBL" id="JXTC01000559">
    <property type="protein sequence ID" value="PON46164.1"/>
    <property type="molecule type" value="Genomic_DNA"/>
</dbReference>
<feature type="non-terminal residue" evidence="1">
    <location>
        <position position="52"/>
    </location>
</feature>
<gene>
    <name evidence="1" type="ORF">TorRG33x02_326750</name>
</gene>
<proteinExistence type="predicted"/>